<accession>A0A4Z2HLJ2</accession>
<evidence type="ECO:0000313" key="2">
    <source>
        <dbReference type="Proteomes" id="UP000314294"/>
    </source>
</evidence>
<keyword evidence="2" id="KW-1185">Reference proteome</keyword>
<dbReference type="Proteomes" id="UP000314294">
    <property type="component" value="Unassembled WGS sequence"/>
</dbReference>
<dbReference type="AlphaFoldDB" id="A0A4Z2HLJ2"/>
<reference evidence="1 2" key="1">
    <citation type="submission" date="2019-03" db="EMBL/GenBank/DDBJ databases">
        <title>First draft genome of Liparis tanakae, snailfish: a comprehensive survey of snailfish specific genes.</title>
        <authorList>
            <person name="Kim W."/>
            <person name="Song I."/>
            <person name="Jeong J.-H."/>
            <person name="Kim D."/>
            <person name="Kim S."/>
            <person name="Ryu S."/>
            <person name="Song J.Y."/>
            <person name="Lee S.K."/>
        </authorList>
    </citation>
    <scope>NUCLEOTIDE SEQUENCE [LARGE SCALE GENOMIC DNA]</scope>
    <source>
        <tissue evidence="1">Muscle</tissue>
    </source>
</reference>
<organism evidence="1 2">
    <name type="scientific">Liparis tanakae</name>
    <name type="common">Tanaka's snailfish</name>
    <dbReference type="NCBI Taxonomy" id="230148"/>
    <lineage>
        <taxon>Eukaryota</taxon>
        <taxon>Metazoa</taxon>
        <taxon>Chordata</taxon>
        <taxon>Craniata</taxon>
        <taxon>Vertebrata</taxon>
        <taxon>Euteleostomi</taxon>
        <taxon>Actinopterygii</taxon>
        <taxon>Neopterygii</taxon>
        <taxon>Teleostei</taxon>
        <taxon>Neoteleostei</taxon>
        <taxon>Acanthomorphata</taxon>
        <taxon>Eupercaria</taxon>
        <taxon>Perciformes</taxon>
        <taxon>Cottioidei</taxon>
        <taxon>Cottales</taxon>
        <taxon>Liparidae</taxon>
        <taxon>Liparis</taxon>
    </lineage>
</organism>
<proteinExistence type="predicted"/>
<dbReference type="EMBL" id="SRLO01000228">
    <property type="protein sequence ID" value="TNN65863.1"/>
    <property type="molecule type" value="Genomic_DNA"/>
</dbReference>
<protein>
    <submittedName>
        <fullName evidence="1">Uncharacterized protein</fullName>
    </submittedName>
</protein>
<comment type="caution">
    <text evidence="1">The sequence shown here is derived from an EMBL/GenBank/DDBJ whole genome shotgun (WGS) entry which is preliminary data.</text>
</comment>
<sequence>MYPELHRSHLHLRCRGRLKWTRTLLHLSPGSSQRLVHMSTTPVELFKKTVQTLCDNSNIQAAKQQVNGKKYKWSDLSPVVFDQ</sequence>
<gene>
    <name evidence="1" type="ORF">EYF80_023863</name>
</gene>
<evidence type="ECO:0000313" key="1">
    <source>
        <dbReference type="EMBL" id="TNN65863.1"/>
    </source>
</evidence>
<name>A0A4Z2HLJ2_9TELE</name>
<dbReference type="OrthoDB" id="118105at2759"/>